<evidence type="ECO:0000256" key="2">
    <source>
        <dbReference type="ARBA" id="ARBA00005520"/>
    </source>
</evidence>
<keyword evidence="7" id="KW-1185">Reference proteome</keyword>
<dbReference type="PANTHER" id="PTHR21327">
    <property type="entry name" value="GTP CYCLOHYDROLASE II-RELATED"/>
    <property type="match status" value="1"/>
</dbReference>
<proteinExistence type="inferred from homology"/>
<comment type="similarity">
    <text evidence="2">In the N-terminal section; belongs to the DHBP synthase family.</text>
</comment>
<organism evidence="6 7">
    <name type="scientific">Actinomycetospora atypica</name>
    <dbReference type="NCBI Taxonomy" id="1290095"/>
    <lineage>
        <taxon>Bacteria</taxon>
        <taxon>Bacillati</taxon>
        <taxon>Actinomycetota</taxon>
        <taxon>Actinomycetes</taxon>
        <taxon>Pseudonocardiales</taxon>
        <taxon>Pseudonocardiaceae</taxon>
        <taxon>Actinomycetospora</taxon>
    </lineage>
</organism>
<dbReference type="Gene3D" id="3.40.50.10990">
    <property type="entry name" value="GTP cyclohydrolase II"/>
    <property type="match status" value="1"/>
</dbReference>
<evidence type="ECO:0000259" key="5">
    <source>
        <dbReference type="Pfam" id="PF00925"/>
    </source>
</evidence>
<keyword evidence="4" id="KW-0479">Metal-binding</keyword>
<gene>
    <name evidence="6" type="ORF">ACFPBZ_21665</name>
</gene>
<dbReference type="RefSeq" id="WP_378038189.1">
    <property type="nucleotide sequence ID" value="NZ_JBHSIV010000027.1"/>
</dbReference>
<dbReference type="InterPro" id="IPR017945">
    <property type="entry name" value="DHBP_synth_RibB-like_a/b_dom"/>
</dbReference>
<dbReference type="PANTHER" id="PTHR21327:SF18">
    <property type="entry name" value="3,4-DIHYDROXY-2-BUTANONE 4-PHOSPHATE SYNTHASE"/>
    <property type="match status" value="1"/>
</dbReference>
<sequence length="315" mass="32704">MGAASPVVLEVIEGAGHAAFLVCWAGHANAELLGHTARVAGGPSFLAVSPATAQATRVLPANHTPVACTIAERAEIIVGLAADRPGFDADTARRAGIPVVVAGAQGALGAAPGIAEFAVDLVQAAGLGQLALVTEIVLDDGPGPHGLDDLTRQRALVRVTGQEIIAERLRTGALALRGPEVVLPTDHGVLLATGYRDPHSGSEHLVLRGPATERAGRPVVHVHRECPTGDLFGSLNCSCRSELDAALADIAGSGSGIVVYLRGRPARPLHHGPRLDDRQAHLVAFMLQDLSVHRIQLHRDDTRQRAALCGRGIPC</sequence>
<comment type="caution">
    <text evidence="6">The sequence shown here is derived from an EMBL/GenBank/DDBJ whole genome shotgun (WGS) entry which is preliminary data.</text>
</comment>
<comment type="pathway">
    <text evidence="1">Cofactor biosynthesis; riboflavin biosynthesis.</text>
</comment>
<dbReference type="EMBL" id="JBHSIV010000027">
    <property type="protein sequence ID" value="MFC5064846.1"/>
    <property type="molecule type" value="Genomic_DNA"/>
</dbReference>
<dbReference type="SUPFAM" id="SSF142695">
    <property type="entry name" value="RibA-like"/>
    <property type="match status" value="1"/>
</dbReference>
<evidence type="ECO:0000313" key="7">
    <source>
        <dbReference type="Proteomes" id="UP001595947"/>
    </source>
</evidence>
<dbReference type="Proteomes" id="UP001595947">
    <property type="component" value="Unassembled WGS sequence"/>
</dbReference>
<feature type="domain" description="GTP cyclohydrolase II" evidence="5">
    <location>
        <begin position="180"/>
        <end position="313"/>
    </location>
</feature>
<dbReference type="InterPro" id="IPR032677">
    <property type="entry name" value="GTP_cyclohydro_II"/>
</dbReference>
<evidence type="ECO:0000256" key="1">
    <source>
        <dbReference type="ARBA" id="ARBA00005104"/>
    </source>
</evidence>
<reference evidence="7" key="1">
    <citation type="journal article" date="2019" name="Int. J. Syst. Evol. Microbiol.">
        <title>The Global Catalogue of Microorganisms (GCM) 10K type strain sequencing project: providing services to taxonomists for standard genome sequencing and annotation.</title>
        <authorList>
            <consortium name="The Broad Institute Genomics Platform"/>
            <consortium name="The Broad Institute Genome Sequencing Center for Infectious Disease"/>
            <person name="Wu L."/>
            <person name="Ma J."/>
        </authorList>
    </citation>
    <scope>NUCLEOTIDE SEQUENCE [LARGE SCALE GENOMIC DNA]</scope>
    <source>
        <strain evidence="7">CGMCC 4.7093</strain>
    </source>
</reference>
<protein>
    <recommendedName>
        <fullName evidence="5">GTP cyclohydrolase II domain-containing protein</fullName>
    </recommendedName>
</protein>
<keyword evidence="3" id="KW-0686">Riboflavin biosynthesis</keyword>
<evidence type="ECO:0000256" key="4">
    <source>
        <dbReference type="ARBA" id="ARBA00022723"/>
    </source>
</evidence>
<name>A0ABV9YQF1_9PSEU</name>
<evidence type="ECO:0000313" key="6">
    <source>
        <dbReference type="EMBL" id="MFC5064846.1"/>
    </source>
</evidence>
<dbReference type="SUPFAM" id="SSF55821">
    <property type="entry name" value="YrdC/RibB"/>
    <property type="match status" value="1"/>
</dbReference>
<dbReference type="InterPro" id="IPR036144">
    <property type="entry name" value="RibA-like_sf"/>
</dbReference>
<dbReference type="Gene3D" id="3.90.870.10">
    <property type="entry name" value="DHBP synthase"/>
    <property type="match status" value="1"/>
</dbReference>
<evidence type="ECO:0000256" key="3">
    <source>
        <dbReference type="ARBA" id="ARBA00022619"/>
    </source>
</evidence>
<accession>A0ABV9YQF1</accession>
<dbReference type="Pfam" id="PF00925">
    <property type="entry name" value="GTP_cyclohydro2"/>
    <property type="match status" value="1"/>
</dbReference>